<dbReference type="AlphaFoldDB" id="A0A091PEJ5"/>
<dbReference type="PhylomeDB" id="A0A091PEJ5"/>
<protein>
    <submittedName>
        <fullName evidence="1">Uncharacterized protein</fullName>
    </submittedName>
</protein>
<organism evidence="1 2">
    <name type="scientific">Leptosomus discolor</name>
    <name type="common">Madagascar cuckoo roller</name>
    <name type="synonym">Cuculus discolor</name>
    <dbReference type="NCBI Taxonomy" id="188344"/>
    <lineage>
        <taxon>Eukaryota</taxon>
        <taxon>Metazoa</taxon>
        <taxon>Chordata</taxon>
        <taxon>Craniata</taxon>
        <taxon>Vertebrata</taxon>
        <taxon>Euteleostomi</taxon>
        <taxon>Archelosauria</taxon>
        <taxon>Archosauria</taxon>
        <taxon>Dinosauria</taxon>
        <taxon>Saurischia</taxon>
        <taxon>Theropoda</taxon>
        <taxon>Coelurosauria</taxon>
        <taxon>Aves</taxon>
        <taxon>Neognathae</taxon>
        <taxon>Neoaves</taxon>
        <taxon>Telluraves</taxon>
        <taxon>Coraciimorphae</taxon>
        <taxon>Coraciiformes</taxon>
        <taxon>Leptosomidae</taxon>
        <taxon>Leptosomus</taxon>
    </lineage>
</organism>
<reference evidence="1 2" key="1">
    <citation type="submission" date="2014-04" db="EMBL/GenBank/DDBJ databases">
        <title>Genome evolution of avian class.</title>
        <authorList>
            <person name="Zhang G."/>
            <person name="Li C."/>
        </authorList>
    </citation>
    <scope>NUCLEOTIDE SEQUENCE [LARGE SCALE GENOMIC DNA]</scope>
    <source>
        <strain evidence="1">BGI_N330</strain>
    </source>
</reference>
<feature type="non-terminal residue" evidence="1">
    <location>
        <position position="1"/>
    </location>
</feature>
<dbReference type="Proteomes" id="UP000053001">
    <property type="component" value="Unassembled WGS sequence"/>
</dbReference>
<evidence type="ECO:0000313" key="2">
    <source>
        <dbReference type="Proteomes" id="UP000053001"/>
    </source>
</evidence>
<gene>
    <name evidence="1" type="ORF">N330_06908</name>
</gene>
<feature type="non-terminal residue" evidence="1">
    <location>
        <position position="52"/>
    </location>
</feature>
<dbReference type="EMBL" id="KK671842">
    <property type="protein sequence ID" value="KFQ05633.1"/>
    <property type="molecule type" value="Genomic_DNA"/>
</dbReference>
<evidence type="ECO:0000313" key="1">
    <source>
        <dbReference type="EMBL" id="KFQ05633.1"/>
    </source>
</evidence>
<name>A0A091PEJ5_LEPDC</name>
<keyword evidence="2" id="KW-1185">Reference proteome</keyword>
<sequence length="52" mass="5538">LNQTLQRCGRPCGRVSLDSLAFSTNFSTIPGVERQLEALGDVSGSNITADLE</sequence>
<proteinExistence type="predicted"/>
<accession>A0A091PEJ5</accession>